<name>E3QCU9_COLGM</name>
<dbReference type="GeneID" id="24409230"/>
<accession>E3QCU9</accession>
<evidence type="ECO:0000313" key="3">
    <source>
        <dbReference type="Proteomes" id="UP000008782"/>
    </source>
</evidence>
<dbReference type="HOGENOM" id="CLU_2305878_0_0_1"/>
<dbReference type="EMBL" id="GG697342">
    <property type="protein sequence ID" value="EFQ28721.1"/>
    <property type="molecule type" value="Genomic_DNA"/>
</dbReference>
<proteinExistence type="predicted"/>
<sequence>MKDATEPQVRSSNGIGDGASFVTPMAEGTRTATEDGRPRLKPNSDGIQLFFGGHAGREWGPMPCFTSQRRMTCVIPGALPEEVLRAAYFAYLPTAIGDQS</sequence>
<dbReference type="RefSeq" id="XP_008092741.1">
    <property type="nucleotide sequence ID" value="XM_008094550.1"/>
</dbReference>
<evidence type="ECO:0000256" key="1">
    <source>
        <dbReference type="SAM" id="MobiDB-lite"/>
    </source>
</evidence>
<dbReference type="AlphaFoldDB" id="E3QCU9"/>
<evidence type="ECO:0000313" key="2">
    <source>
        <dbReference type="EMBL" id="EFQ28721.1"/>
    </source>
</evidence>
<protein>
    <submittedName>
        <fullName evidence="2">Uncharacterized protein</fullName>
    </submittedName>
</protein>
<reference evidence="3" key="1">
    <citation type="journal article" date="2012" name="Nat. Genet.">
        <title>Lifestyle transitions in plant pathogenic Colletotrichum fungi deciphered by genome and transcriptome analyses.</title>
        <authorList>
            <person name="O'Connell R.J."/>
            <person name="Thon M.R."/>
            <person name="Hacquard S."/>
            <person name="Amyotte S.G."/>
            <person name="Kleemann J."/>
            <person name="Torres M.F."/>
            <person name="Damm U."/>
            <person name="Buiate E.A."/>
            <person name="Epstein L."/>
            <person name="Alkan N."/>
            <person name="Altmueller J."/>
            <person name="Alvarado-Balderrama L."/>
            <person name="Bauser C.A."/>
            <person name="Becker C."/>
            <person name="Birren B.W."/>
            <person name="Chen Z."/>
            <person name="Choi J."/>
            <person name="Crouch J.A."/>
            <person name="Duvick J.P."/>
            <person name="Farman M.A."/>
            <person name="Gan P."/>
            <person name="Heiman D."/>
            <person name="Henrissat B."/>
            <person name="Howard R.J."/>
            <person name="Kabbage M."/>
            <person name="Koch C."/>
            <person name="Kracher B."/>
            <person name="Kubo Y."/>
            <person name="Law A.D."/>
            <person name="Lebrun M.-H."/>
            <person name="Lee Y.-H."/>
            <person name="Miyara I."/>
            <person name="Moore N."/>
            <person name="Neumann U."/>
            <person name="Nordstroem K."/>
            <person name="Panaccione D.G."/>
            <person name="Panstruga R."/>
            <person name="Place M."/>
            <person name="Proctor R.H."/>
            <person name="Prusky D."/>
            <person name="Rech G."/>
            <person name="Reinhardt R."/>
            <person name="Rollins J.A."/>
            <person name="Rounsley S."/>
            <person name="Schardl C.L."/>
            <person name="Schwartz D.C."/>
            <person name="Shenoy N."/>
            <person name="Shirasu K."/>
            <person name="Sikhakolli U.R."/>
            <person name="Stueber K."/>
            <person name="Sukno S.A."/>
            <person name="Sweigard J.A."/>
            <person name="Takano Y."/>
            <person name="Takahara H."/>
            <person name="Trail F."/>
            <person name="van der Does H.C."/>
            <person name="Voll L.M."/>
            <person name="Will I."/>
            <person name="Young S."/>
            <person name="Zeng Q."/>
            <person name="Zhang J."/>
            <person name="Zhou S."/>
            <person name="Dickman M.B."/>
            <person name="Schulze-Lefert P."/>
            <person name="Ver Loren van Themaat E."/>
            <person name="Ma L.-J."/>
            <person name="Vaillancourt L.J."/>
        </authorList>
    </citation>
    <scope>NUCLEOTIDE SEQUENCE [LARGE SCALE GENOMIC DNA]</scope>
    <source>
        <strain evidence="3">M1.001 / M2 / FGSC 10212</strain>
    </source>
</reference>
<feature type="region of interest" description="Disordered" evidence="1">
    <location>
        <begin position="1"/>
        <end position="45"/>
    </location>
</feature>
<organism evidence="3">
    <name type="scientific">Colletotrichum graminicola (strain M1.001 / M2 / FGSC 10212)</name>
    <name type="common">Maize anthracnose fungus</name>
    <name type="synonym">Glomerella graminicola</name>
    <dbReference type="NCBI Taxonomy" id="645133"/>
    <lineage>
        <taxon>Eukaryota</taxon>
        <taxon>Fungi</taxon>
        <taxon>Dikarya</taxon>
        <taxon>Ascomycota</taxon>
        <taxon>Pezizomycotina</taxon>
        <taxon>Sordariomycetes</taxon>
        <taxon>Hypocreomycetidae</taxon>
        <taxon>Glomerellales</taxon>
        <taxon>Glomerellaceae</taxon>
        <taxon>Colletotrichum</taxon>
        <taxon>Colletotrichum graminicola species complex</taxon>
    </lineage>
</organism>
<dbReference type="VEuPathDB" id="FungiDB:GLRG_03865"/>
<dbReference type="Proteomes" id="UP000008782">
    <property type="component" value="Unassembled WGS sequence"/>
</dbReference>
<keyword evidence="3" id="KW-1185">Reference proteome</keyword>
<gene>
    <name evidence="2" type="ORF">GLRG_03865</name>
</gene>